<dbReference type="InterPro" id="IPR044974">
    <property type="entry name" value="Disease_R_plants"/>
</dbReference>
<dbReference type="Gene3D" id="1.10.8.430">
    <property type="entry name" value="Helical domain of apoptotic protease-activating factors"/>
    <property type="match status" value="1"/>
</dbReference>
<evidence type="ECO:0000256" key="3">
    <source>
        <dbReference type="ARBA" id="ARBA00022821"/>
    </source>
</evidence>
<dbReference type="InterPro" id="IPR041118">
    <property type="entry name" value="Rx_N"/>
</dbReference>
<protein>
    <submittedName>
        <fullName evidence="7">Disease resistance protein RPM1</fullName>
    </submittedName>
</protein>
<keyword evidence="3" id="KW-0611">Plant defense</keyword>
<dbReference type="Proteomes" id="UP000053555">
    <property type="component" value="Unassembled WGS sequence"/>
</dbReference>
<evidence type="ECO:0000259" key="6">
    <source>
        <dbReference type="Pfam" id="PF23559"/>
    </source>
</evidence>
<dbReference type="FunFam" id="3.40.50.300:FF:001091">
    <property type="entry name" value="Probable disease resistance protein At1g61300"/>
    <property type="match status" value="1"/>
</dbReference>
<proteinExistence type="predicted"/>
<dbReference type="PANTHER" id="PTHR23155">
    <property type="entry name" value="DISEASE RESISTANCE PROTEIN RP"/>
    <property type="match status" value="1"/>
</dbReference>
<dbReference type="EMBL" id="KN643687">
    <property type="protein sequence ID" value="KHN43795.1"/>
    <property type="molecule type" value="Genomic_DNA"/>
</dbReference>
<gene>
    <name evidence="7" type="ORF">glysoja_035648</name>
</gene>
<evidence type="ECO:0000256" key="1">
    <source>
        <dbReference type="ARBA" id="ARBA00022737"/>
    </source>
</evidence>
<feature type="domain" description="Disease resistance protein winged helix" evidence="6">
    <location>
        <begin position="469"/>
        <end position="511"/>
    </location>
</feature>
<dbReference type="SUPFAM" id="SSF52047">
    <property type="entry name" value="RNI-like"/>
    <property type="match status" value="1"/>
</dbReference>
<dbReference type="AlphaFoldDB" id="A0A0B2SFM2"/>
<sequence length="644" mass="73928">MAETAVSLAGKHALPKILEAIKMVRDLPKEVRDITDELESFQDFINDADKVAEAEQDDGRRHRIKERVMRLREAAFRMEDVIDEYNISCEDKQPDDPRCAALLCEAVDFIKTQILRLQSAYKIQDVKSLVRAERDGFQSHFPLEQRQTSSRGNQDITWQKLRRDPLFIEEDEVVGLDGPRGILNVNWQKLRMDPLFIEEDNVVGLDDPRDTLKNWLTKGREKPTVISVVGIAGVGKTTLAKQVYDQVRNNFECHALITVSQSFSAEGLLRHMLNELCKEKKEDPPKDVSTIESLTEEVRNRLRNKRYVVLFDDVWNGKFWDHIESAVIDNKNGSRILITTRDEKVAEYCRKSSFVEVLKLEEPLTEKESLKLFSKKAFQYSSDGDCPEELKDISLEIVRKCKGLPLAIVAIGGLLSQKDESAPEWGQFSRDLSLDLERNSELNSITKILGLSYDDLPINLRSCLLYFGMYPEDYEIKSDRLIRQWIAEGFVKHETEKTLEEVGQQYLSGLKSLKNMPRLLFLVLSDNAYEGETLNFLSGGFQKLKTLQLILLDQLKCILIDKGALCSFDVFSLRDLSQLKTVPSGIQHLEKLKDLYINDMPTELVHRIAPDGGEDHWIIQDVPHVRIWSRDAEEPSHIFGRSHH</sequence>
<dbReference type="InterPro" id="IPR058922">
    <property type="entry name" value="WHD_DRP"/>
</dbReference>
<evidence type="ECO:0000256" key="2">
    <source>
        <dbReference type="ARBA" id="ARBA00022741"/>
    </source>
</evidence>
<dbReference type="Gene3D" id="1.20.5.4130">
    <property type="match status" value="1"/>
</dbReference>
<dbReference type="InterPro" id="IPR042197">
    <property type="entry name" value="Apaf_helical"/>
</dbReference>
<keyword evidence="2" id="KW-0547">Nucleotide-binding</keyword>
<dbReference type="GO" id="GO:0043531">
    <property type="term" value="F:ADP binding"/>
    <property type="evidence" value="ECO:0007669"/>
    <property type="project" value="InterPro"/>
</dbReference>
<evidence type="ECO:0000313" key="7">
    <source>
        <dbReference type="EMBL" id="KHN43795.1"/>
    </source>
</evidence>
<dbReference type="Gene3D" id="3.40.50.300">
    <property type="entry name" value="P-loop containing nucleotide triphosphate hydrolases"/>
    <property type="match status" value="1"/>
</dbReference>
<name>A0A0B2SFM2_GLYSO</name>
<dbReference type="Pfam" id="PF00931">
    <property type="entry name" value="NB-ARC"/>
    <property type="match status" value="1"/>
</dbReference>
<accession>A0A0B2SFM2</accession>
<evidence type="ECO:0000259" key="5">
    <source>
        <dbReference type="Pfam" id="PF18052"/>
    </source>
</evidence>
<feature type="domain" description="NB-ARC" evidence="4">
    <location>
        <begin position="208"/>
        <end position="381"/>
    </location>
</feature>
<dbReference type="InterPro" id="IPR036388">
    <property type="entry name" value="WH-like_DNA-bd_sf"/>
</dbReference>
<dbReference type="InterPro" id="IPR002182">
    <property type="entry name" value="NB-ARC"/>
</dbReference>
<dbReference type="GO" id="GO:0098542">
    <property type="term" value="P:defense response to other organism"/>
    <property type="evidence" value="ECO:0007669"/>
    <property type="project" value="TreeGrafter"/>
</dbReference>
<dbReference type="PANTHER" id="PTHR23155:SF1052">
    <property type="entry name" value="DISEASE RESISTANCE PROTEIN RPM1"/>
    <property type="match status" value="1"/>
</dbReference>
<dbReference type="Pfam" id="PF23559">
    <property type="entry name" value="WHD_DRP"/>
    <property type="match status" value="1"/>
</dbReference>
<reference evidence="7" key="1">
    <citation type="submission" date="2014-07" db="EMBL/GenBank/DDBJ databases">
        <title>Identification of a novel salt tolerance gene in wild soybean by whole-genome sequencing.</title>
        <authorList>
            <person name="Lam H.-M."/>
            <person name="Qi X."/>
            <person name="Li M.-W."/>
            <person name="Liu X."/>
            <person name="Xie M."/>
            <person name="Ni M."/>
            <person name="Xu X."/>
        </authorList>
    </citation>
    <scope>NUCLEOTIDE SEQUENCE [LARGE SCALE GENOMIC DNA]</scope>
    <source>
        <tissue evidence="7">Root</tissue>
    </source>
</reference>
<dbReference type="PRINTS" id="PR00364">
    <property type="entry name" value="DISEASERSIST"/>
</dbReference>
<dbReference type="FunFam" id="1.10.10.10:FF:000322">
    <property type="entry name" value="Probable disease resistance protein At1g63360"/>
    <property type="match status" value="1"/>
</dbReference>
<dbReference type="SUPFAM" id="SSF52540">
    <property type="entry name" value="P-loop containing nucleoside triphosphate hydrolases"/>
    <property type="match status" value="1"/>
</dbReference>
<evidence type="ECO:0000259" key="4">
    <source>
        <dbReference type="Pfam" id="PF00931"/>
    </source>
</evidence>
<dbReference type="Pfam" id="PF18052">
    <property type="entry name" value="Rx_N"/>
    <property type="match status" value="1"/>
</dbReference>
<organism evidence="7">
    <name type="scientific">Glycine soja</name>
    <name type="common">Wild soybean</name>
    <dbReference type="NCBI Taxonomy" id="3848"/>
    <lineage>
        <taxon>Eukaryota</taxon>
        <taxon>Viridiplantae</taxon>
        <taxon>Streptophyta</taxon>
        <taxon>Embryophyta</taxon>
        <taxon>Tracheophyta</taxon>
        <taxon>Spermatophyta</taxon>
        <taxon>Magnoliopsida</taxon>
        <taxon>eudicotyledons</taxon>
        <taxon>Gunneridae</taxon>
        <taxon>Pentapetalae</taxon>
        <taxon>rosids</taxon>
        <taxon>fabids</taxon>
        <taxon>Fabales</taxon>
        <taxon>Fabaceae</taxon>
        <taxon>Papilionoideae</taxon>
        <taxon>50 kb inversion clade</taxon>
        <taxon>NPAAA clade</taxon>
        <taxon>indigoferoid/millettioid clade</taxon>
        <taxon>Phaseoleae</taxon>
        <taxon>Glycine</taxon>
        <taxon>Glycine subgen. Soja</taxon>
    </lineage>
</organism>
<dbReference type="Gene3D" id="1.10.10.10">
    <property type="entry name" value="Winged helix-like DNA-binding domain superfamily/Winged helix DNA-binding domain"/>
    <property type="match status" value="1"/>
</dbReference>
<feature type="domain" description="Disease resistance N-terminal" evidence="5">
    <location>
        <begin position="7"/>
        <end position="93"/>
    </location>
</feature>
<keyword evidence="1" id="KW-0677">Repeat</keyword>
<dbReference type="InterPro" id="IPR027417">
    <property type="entry name" value="P-loop_NTPase"/>
</dbReference>